<evidence type="ECO:0000313" key="7">
    <source>
        <dbReference type="Proteomes" id="UP000014500"/>
    </source>
</evidence>
<dbReference type="PhylomeDB" id="T1J4T1"/>
<dbReference type="OMA" id="KDDFTCK"/>
<dbReference type="PANTHER" id="PTHR10517:SF14">
    <property type="entry name" value="FOLATE RECEPTOR 1-RELATED"/>
    <property type="match status" value="1"/>
</dbReference>
<feature type="transmembrane region" description="Helical" evidence="4">
    <location>
        <begin position="242"/>
        <end position="264"/>
    </location>
</feature>
<dbReference type="GO" id="GO:0038023">
    <property type="term" value="F:signaling receptor activity"/>
    <property type="evidence" value="ECO:0007669"/>
    <property type="project" value="TreeGrafter"/>
</dbReference>
<dbReference type="InterPro" id="IPR018143">
    <property type="entry name" value="Folate_rcpt-like"/>
</dbReference>
<keyword evidence="4" id="KW-0812">Transmembrane</keyword>
<dbReference type="EnsemblMetazoa" id="SMAR008625-RA">
    <property type="protein sequence ID" value="SMAR008625-PA"/>
    <property type="gene ID" value="SMAR008625"/>
</dbReference>
<evidence type="ECO:0000256" key="4">
    <source>
        <dbReference type="SAM" id="Phobius"/>
    </source>
</evidence>
<feature type="domain" description="Folate receptor-like" evidence="5">
    <location>
        <begin position="43"/>
        <end position="215"/>
    </location>
</feature>
<evidence type="ECO:0000256" key="2">
    <source>
        <dbReference type="ARBA" id="ARBA00022729"/>
    </source>
</evidence>
<keyword evidence="4" id="KW-1133">Transmembrane helix</keyword>
<dbReference type="STRING" id="126957.T1J4T1"/>
<dbReference type="HOGENOM" id="CLU_070826_1_0_1"/>
<feature type="transmembrane region" description="Helical" evidence="4">
    <location>
        <begin position="20"/>
        <end position="41"/>
    </location>
</feature>
<evidence type="ECO:0000256" key="1">
    <source>
        <dbReference type="ARBA" id="ARBA00007932"/>
    </source>
</evidence>
<comment type="similarity">
    <text evidence="1">Belongs to the folate receptor family.</text>
</comment>
<dbReference type="Proteomes" id="UP000014500">
    <property type="component" value="Unassembled WGS sequence"/>
</dbReference>
<keyword evidence="4" id="KW-0472">Membrane</keyword>
<dbReference type="Pfam" id="PF03024">
    <property type="entry name" value="Folate_rec"/>
    <property type="match status" value="1"/>
</dbReference>
<dbReference type="EMBL" id="JH431849">
    <property type="status" value="NOT_ANNOTATED_CDS"/>
    <property type="molecule type" value="Genomic_DNA"/>
</dbReference>
<dbReference type="PANTHER" id="PTHR10517">
    <property type="entry name" value="FOLATE RECEPTOR"/>
    <property type="match status" value="1"/>
</dbReference>
<reference evidence="6" key="2">
    <citation type="submission" date="2015-02" db="UniProtKB">
        <authorList>
            <consortium name="EnsemblMetazoa"/>
        </authorList>
    </citation>
    <scope>IDENTIFICATION</scope>
</reference>
<dbReference type="GO" id="GO:0009897">
    <property type="term" value="C:external side of plasma membrane"/>
    <property type="evidence" value="ECO:0007669"/>
    <property type="project" value="TreeGrafter"/>
</dbReference>
<evidence type="ECO:0000313" key="6">
    <source>
        <dbReference type="EnsemblMetazoa" id="SMAR008625-PA"/>
    </source>
</evidence>
<evidence type="ECO:0000259" key="5">
    <source>
        <dbReference type="Pfam" id="PF03024"/>
    </source>
</evidence>
<reference evidence="7" key="1">
    <citation type="submission" date="2011-05" db="EMBL/GenBank/DDBJ databases">
        <authorList>
            <person name="Richards S.R."/>
            <person name="Qu J."/>
            <person name="Jiang H."/>
            <person name="Jhangiani S.N."/>
            <person name="Agravi P."/>
            <person name="Goodspeed R."/>
            <person name="Gross S."/>
            <person name="Mandapat C."/>
            <person name="Jackson L."/>
            <person name="Mathew T."/>
            <person name="Pu L."/>
            <person name="Thornton R."/>
            <person name="Saada N."/>
            <person name="Wilczek-Boney K.B."/>
            <person name="Lee S."/>
            <person name="Kovar C."/>
            <person name="Wu Y."/>
            <person name="Scherer S.E."/>
            <person name="Worley K.C."/>
            <person name="Muzny D.M."/>
            <person name="Gibbs R."/>
        </authorList>
    </citation>
    <scope>NUCLEOTIDE SEQUENCE</scope>
    <source>
        <strain evidence="7">Brora</strain>
    </source>
</reference>
<organism evidence="6 7">
    <name type="scientific">Strigamia maritima</name>
    <name type="common">European centipede</name>
    <name type="synonym">Geophilus maritimus</name>
    <dbReference type="NCBI Taxonomy" id="126957"/>
    <lineage>
        <taxon>Eukaryota</taxon>
        <taxon>Metazoa</taxon>
        <taxon>Ecdysozoa</taxon>
        <taxon>Arthropoda</taxon>
        <taxon>Myriapoda</taxon>
        <taxon>Chilopoda</taxon>
        <taxon>Pleurostigmophora</taxon>
        <taxon>Geophilomorpha</taxon>
        <taxon>Linotaeniidae</taxon>
        <taxon>Strigamia</taxon>
    </lineage>
</organism>
<name>T1J4T1_STRMM</name>
<dbReference type="eggNOG" id="KOG3656">
    <property type="taxonomic scope" value="Eukaryota"/>
</dbReference>
<accession>T1J4T1</accession>
<sequence length="268" mass="31143">MTSGGVEFALLLLHHAHGFMYKLLFFVTFCNFHTLAVNELLNRCLDAKYHKTKPGVEDELHEMCSPWKDHACCTKNTSHLIPNGQMYHLNFDHCAHIKNMSDNCKRHFTQDLCFYECEPNLGPWMLKVNMKHRKERAFEVPLCAADCDEWFSACRNDYTCAANWVRNLTTKNGRMHCPPTSECKTFKEIYKNSSNFCEQVWDHSWKYTPNEQPCMRIWFDGVAGNPNRKVAEFKIREQAWRAAAGSLSQTLVAMVLTIVVTITIEKIY</sequence>
<keyword evidence="3" id="KW-1015">Disulfide bond</keyword>
<evidence type="ECO:0000256" key="3">
    <source>
        <dbReference type="ARBA" id="ARBA00023157"/>
    </source>
</evidence>
<dbReference type="AlphaFoldDB" id="T1J4T1"/>
<proteinExistence type="inferred from homology"/>
<protein>
    <recommendedName>
        <fullName evidence="5">Folate receptor-like domain-containing protein</fullName>
    </recommendedName>
</protein>
<dbReference type="InterPro" id="IPR004269">
    <property type="entry name" value="Folate_rcpt"/>
</dbReference>
<keyword evidence="7" id="KW-1185">Reference proteome</keyword>
<keyword evidence="2" id="KW-0732">Signal</keyword>